<name>A0A238YJB8_HALVU</name>
<reference evidence="2 3" key="1">
    <citation type="submission" date="2017-06" db="EMBL/GenBank/DDBJ databases">
        <authorList>
            <person name="Kim H.J."/>
            <person name="Triplett B.A."/>
        </authorList>
    </citation>
    <scope>NUCLEOTIDE SEQUENCE [LARGE SCALE GENOMIC DNA]</scope>
    <source>
        <strain evidence="2 3">DSM 8800</strain>
    </source>
</reference>
<keyword evidence="3" id="KW-1185">Reference proteome</keyword>
<feature type="region of interest" description="Disordered" evidence="1">
    <location>
        <begin position="195"/>
        <end position="215"/>
    </location>
</feature>
<dbReference type="Proteomes" id="UP000198397">
    <property type="component" value="Unassembled WGS sequence"/>
</dbReference>
<organism evidence="2 3">
    <name type="scientific">Halorubrum vacuolatum</name>
    <name type="common">Natronobacterium vacuolatum</name>
    <dbReference type="NCBI Taxonomy" id="63740"/>
    <lineage>
        <taxon>Archaea</taxon>
        <taxon>Methanobacteriati</taxon>
        <taxon>Methanobacteriota</taxon>
        <taxon>Stenosarchaea group</taxon>
        <taxon>Halobacteria</taxon>
        <taxon>Halobacteriales</taxon>
        <taxon>Haloferacaceae</taxon>
        <taxon>Halorubrum</taxon>
    </lineage>
</organism>
<feature type="region of interest" description="Disordered" evidence="1">
    <location>
        <begin position="1"/>
        <end position="74"/>
    </location>
</feature>
<evidence type="ECO:0000256" key="1">
    <source>
        <dbReference type="SAM" id="MobiDB-lite"/>
    </source>
</evidence>
<protein>
    <submittedName>
        <fullName evidence="2">Uncharacterized protein</fullName>
    </submittedName>
</protein>
<evidence type="ECO:0000313" key="3">
    <source>
        <dbReference type="Proteomes" id="UP000198397"/>
    </source>
</evidence>
<feature type="compositionally biased region" description="Polar residues" evidence="1">
    <location>
        <begin position="98"/>
        <end position="111"/>
    </location>
</feature>
<gene>
    <name evidence="2" type="ORF">SAMN06264855_1521</name>
</gene>
<feature type="compositionally biased region" description="Basic and acidic residues" evidence="1">
    <location>
        <begin position="63"/>
        <end position="74"/>
    </location>
</feature>
<proteinExistence type="predicted"/>
<evidence type="ECO:0000313" key="2">
    <source>
        <dbReference type="EMBL" id="SNR71227.1"/>
    </source>
</evidence>
<feature type="region of interest" description="Disordered" evidence="1">
    <location>
        <begin position="98"/>
        <end position="118"/>
    </location>
</feature>
<dbReference type="EMBL" id="FZNQ01000052">
    <property type="protein sequence ID" value="SNR71227.1"/>
    <property type="molecule type" value="Genomic_DNA"/>
</dbReference>
<dbReference type="AlphaFoldDB" id="A0A238YJB8"/>
<dbReference type="OrthoDB" id="296201at2157"/>
<sequence length="283" mass="31464">MSQEVGSPASFGNDLPTDGATLEAEAERSVREFYSWHTDGDDDAGAKVRESNAPNHSAKQKRQRSDPRASKDKAKIRFPAELFGGLLGDDRAKSICKGSTPQTASLSSPWRGTQREGDKQRLADYVSRDGSAKWLSAVVRDVFGKDSVSGDDADYQLARRFFDRYPDLFRVFRTDDLTVVEPKVGLLRQRNVNRKNAGRRGDGDVNAEDNSKTGVGVGYPKDRVRSFLGLEGVSGTKQLKSETVRRGIFGCFASWRRSIDGTYSRFDSYRDRAPSPHLLIETE</sequence>
<accession>A0A238YJB8</accession>
<feature type="non-terminal residue" evidence="2">
    <location>
        <position position="283"/>
    </location>
</feature>
<dbReference type="RefSeq" id="WP_218818984.1">
    <property type="nucleotide sequence ID" value="NZ_FZNQ01000052.1"/>
</dbReference>